<keyword evidence="1" id="KW-0732">Signal</keyword>
<protein>
    <submittedName>
        <fullName evidence="2">Uncharacterized protein</fullName>
    </submittedName>
</protein>
<accession>A0A182JTP1</accession>
<dbReference type="VEuPathDB" id="VectorBase:ACHR001873"/>
<evidence type="ECO:0000313" key="3">
    <source>
        <dbReference type="Proteomes" id="UP000075881"/>
    </source>
</evidence>
<name>A0A182JTP1_9DIPT</name>
<dbReference type="Proteomes" id="UP000075881">
    <property type="component" value="Unassembled WGS sequence"/>
</dbReference>
<evidence type="ECO:0000256" key="1">
    <source>
        <dbReference type="SAM" id="SignalP"/>
    </source>
</evidence>
<organism evidence="2 3">
    <name type="scientific">Anopheles christyi</name>
    <dbReference type="NCBI Taxonomy" id="43041"/>
    <lineage>
        <taxon>Eukaryota</taxon>
        <taxon>Metazoa</taxon>
        <taxon>Ecdysozoa</taxon>
        <taxon>Arthropoda</taxon>
        <taxon>Hexapoda</taxon>
        <taxon>Insecta</taxon>
        <taxon>Pterygota</taxon>
        <taxon>Neoptera</taxon>
        <taxon>Endopterygota</taxon>
        <taxon>Diptera</taxon>
        <taxon>Nematocera</taxon>
        <taxon>Culicoidea</taxon>
        <taxon>Culicidae</taxon>
        <taxon>Anophelinae</taxon>
        <taxon>Anopheles</taxon>
    </lineage>
</organism>
<dbReference type="EnsemblMetazoa" id="ACHR001873-RA">
    <property type="protein sequence ID" value="ACHR001873-PA"/>
    <property type="gene ID" value="ACHR001873"/>
</dbReference>
<reference evidence="2" key="2">
    <citation type="submission" date="2020-05" db="UniProtKB">
        <authorList>
            <consortium name="EnsemblMetazoa"/>
        </authorList>
    </citation>
    <scope>IDENTIFICATION</scope>
    <source>
        <strain evidence="2">ACHKN1017</strain>
    </source>
</reference>
<sequence length="500" mass="55301">MYALAVTVALACLLQVAYSNPRPDFGIQGTIEGVSKINQRAIFAKEHLLRVNDYIIANQKSDIATLRDAAKILQAIGQSVNNLGPALMDAITTATDNDSGDVNATFTLISMARLNFGGYIDDNLKEQILNLESLLGIHVRDQLVDDFYHISNRLTALDATLQLLQAAVEMAHAAANGGPVSVEIIRQFVDQALVAQLSRHLTLLAYRIPVLAYSVTSTLENIEQADEYYYGLMLDSQRVLDEIEASGTDFNQTAGNYSILVEQNMNRLIADYEPELSLANVTAMQLNVTNLTTAIAGLQGVQATKLAATLKSYKDLYLPAILQLSLLLPIDANFSFLTTDNPAAVLVGVLIANGPFSRYCFWKYSSLLHNILLTSNFASECYNREYNRLQTLQHALLLQIELISYNLEIVNPYSLVCRFLPSSAIQRTEECANEVASYFNVISNDFNSKLAAFIRLPTIELEASKKRLSVCWSAKIQATFVKYQTLIPEIRNCFATGPEL</sequence>
<proteinExistence type="predicted"/>
<feature type="chain" id="PRO_5008124628" evidence="1">
    <location>
        <begin position="20"/>
        <end position="500"/>
    </location>
</feature>
<dbReference type="AlphaFoldDB" id="A0A182JTP1"/>
<feature type="signal peptide" evidence="1">
    <location>
        <begin position="1"/>
        <end position="19"/>
    </location>
</feature>
<keyword evidence="3" id="KW-1185">Reference proteome</keyword>
<evidence type="ECO:0000313" key="2">
    <source>
        <dbReference type="EnsemblMetazoa" id="ACHR001873-PA"/>
    </source>
</evidence>
<reference evidence="3" key="1">
    <citation type="submission" date="2013-03" db="EMBL/GenBank/DDBJ databases">
        <title>The Genome Sequence of Anopheles christyi ACHKN1017.</title>
        <authorList>
            <consortium name="The Broad Institute Genomics Platform"/>
            <person name="Neafsey D.E."/>
            <person name="Besansky N."/>
            <person name="Walker B."/>
            <person name="Young S.K."/>
            <person name="Zeng Q."/>
            <person name="Gargeya S."/>
            <person name="Fitzgerald M."/>
            <person name="Haas B."/>
            <person name="Abouelleil A."/>
            <person name="Allen A.W."/>
            <person name="Alvarado L."/>
            <person name="Arachchi H.M."/>
            <person name="Berlin A.M."/>
            <person name="Chapman S.B."/>
            <person name="Gainer-Dewar J."/>
            <person name="Goldberg J."/>
            <person name="Griggs A."/>
            <person name="Gujja S."/>
            <person name="Hansen M."/>
            <person name="Howarth C."/>
            <person name="Imamovic A."/>
            <person name="Ireland A."/>
            <person name="Larimer J."/>
            <person name="McCowan C."/>
            <person name="Murphy C."/>
            <person name="Pearson M."/>
            <person name="Poon T.W."/>
            <person name="Priest M."/>
            <person name="Roberts A."/>
            <person name="Saif S."/>
            <person name="Shea T."/>
            <person name="Sisk P."/>
            <person name="Sykes S."/>
            <person name="Wortman J."/>
            <person name="Nusbaum C."/>
            <person name="Birren B."/>
        </authorList>
    </citation>
    <scope>NUCLEOTIDE SEQUENCE [LARGE SCALE GENOMIC DNA]</scope>
    <source>
        <strain evidence="3">ACHKN1017</strain>
    </source>
</reference>